<dbReference type="InterPro" id="IPR011989">
    <property type="entry name" value="ARM-like"/>
</dbReference>
<feature type="compositionally biased region" description="Low complexity" evidence="1">
    <location>
        <begin position="107"/>
        <end position="124"/>
    </location>
</feature>
<dbReference type="GO" id="GO:0000776">
    <property type="term" value="C:kinetochore"/>
    <property type="evidence" value="ECO:0007669"/>
    <property type="project" value="TreeGrafter"/>
</dbReference>
<comment type="caution">
    <text evidence="3">The sequence shown here is derived from an EMBL/GenBank/DDBJ whole genome shotgun (WGS) entry which is preliminary data.</text>
</comment>
<dbReference type="Pfam" id="PF12348">
    <property type="entry name" value="CLASP_N"/>
    <property type="match status" value="1"/>
</dbReference>
<dbReference type="GO" id="GO:0005876">
    <property type="term" value="C:spindle microtubule"/>
    <property type="evidence" value="ECO:0007669"/>
    <property type="project" value="TreeGrafter"/>
</dbReference>
<dbReference type="OrthoDB" id="6514979at2759"/>
<dbReference type="GO" id="GO:0005881">
    <property type="term" value="C:cytoplasmic microtubule"/>
    <property type="evidence" value="ECO:0007669"/>
    <property type="project" value="TreeGrafter"/>
</dbReference>
<name>A0A1V9X1G0_9ACAR</name>
<dbReference type="GO" id="GO:0072686">
    <property type="term" value="C:mitotic spindle"/>
    <property type="evidence" value="ECO:0007669"/>
    <property type="project" value="TreeGrafter"/>
</dbReference>
<dbReference type="SUPFAM" id="SSF48371">
    <property type="entry name" value="ARM repeat"/>
    <property type="match status" value="1"/>
</dbReference>
<feature type="region of interest" description="Disordered" evidence="1">
    <location>
        <begin position="64"/>
        <end position="124"/>
    </location>
</feature>
<sequence length="478" mass="51808">MDDPNAQVRDTAMTTLVVIYRYVGDRLRIDLQRKYAIQPNKLQALMERFDKAVENGEMLVPYSQEVPGGVGDEPDRIAPKQKPPVSAKKPALASKPGSATGGGGTLGRTAASRSGAPSSASAGGVDEESFADAFLDVPRISVFSARELEQQLANIRSTISNGDVEWDKRLNALKLIRSLVVAGAKDYDEFLPALKTLELPIQNCVKDLRSQIVREACITISYLCVQLNTKMDRFCETFLPPLILLLGATVKVMSTSAVVCIRFIVKHVPSQRLVPIFIHNLSTKNRDIRRHCFEFLNEMLILWPTFTLERHIAILQQAIKAGLSDADQEARSHSRKAFWAFAEHFKAQADSLLFSLDSSKQKMLHGELGGGGGMSNSSSSSSLNNLNRGARSAYGNSMESLRQGGSAGVGGTSSRTHLASTSRLPQAVGSAQQRRANSAIDMAAAKSSRLKALSRTPSSSYGYGYISPYATPGTGLSL</sequence>
<evidence type="ECO:0000313" key="4">
    <source>
        <dbReference type="Proteomes" id="UP000192247"/>
    </source>
</evidence>
<dbReference type="Proteomes" id="UP000192247">
    <property type="component" value="Unassembled WGS sequence"/>
</dbReference>
<feature type="compositionally biased region" description="Polar residues" evidence="1">
    <location>
        <begin position="412"/>
        <end position="436"/>
    </location>
</feature>
<feature type="domain" description="TOG" evidence="2">
    <location>
        <begin position="141"/>
        <end position="377"/>
    </location>
</feature>
<accession>A0A1V9X1G0</accession>
<dbReference type="Gene3D" id="1.25.10.10">
    <property type="entry name" value="Leucine-rich Repeat Variant"/>
    <property type="match status" value="2"/>
</dbReference>
<dbReference type="GO" id="GO:0008017">
    <property type="term" value="F:microtubule binding"/>
    <property type="evidence" value="ECO:0007669"/>
    <property type="project" value="TreeGrafter"/>
</dbReference>
<gene>
    <name evidence="3" type="ORF">BIW11_13640</name>
</gene>
<dbReference type="GO" id="GO:0045180">
    <property type="term" value="C:basal cortex"/>
    <property type="evidence" value="ECO:0007669"/>
    <property type="project" value="TreeGrafter"/>
</dbReference>
<protein>
    <submittedName>
        <fullName evidence="3">CLIP-associating protein 1-like</fullName>
    </submittedName>
</protein>
<dbReference type="InterPro" id="IPR034085">
    <property type="entry name" value="TOG"/>
</dbReference>
<dbReference type="AlphaFoldDB" id="A0A1V9X1G0"/>
<feature type="region of interest" description="Disordered" evidence="1">
    <location>
        <begin position="367"/>
        <end position="442"/>
    </location>
</feature>
<dbReference type="GO" id="GO:0040001">
    <property type="term" value="P:establishment of mitotic spindle localization"/>
    <property type="evidence" value="ECO:0007669"/>
    <property type="project" value="TreeGrafter"/>
</dbReference>
<proteinExistence type="predicted"/>
<organism evidence="3 4">
    <name type="scientific">Tropilaelaps mercedesae</name>
    <dbReference type="NCBI Taxonomy" id="418985"/>
    <lineage>
        <taxon>Eukaryota</taxon>
        <taxon>Metazoa</taxon>
        <taxon>Ecdysozoa</taxon>
        <taxon>Arthropoda</taxon>
        <taxon>Chelicerata</taxon>
        <taxon>Arachnida</taxon>
        <taxon>Acari</taxon>
        <taxon>Parasitiformes</taxon>
        <taxon>Mesostigmata</taxon>
        <taxon>Gamasina</taxon>
        <taxon>Dermanyssoidea</taxon>
        <taxon>Laelapidae</taxon>
        <taxon>Tropilaelaps</taxon>
    </lineage>
</organism>
<dbReference type="GO" id="GO:0090307">
    <property type="term" value="P:mitotic spindle assembly"/>
    <property type="evidence" value="ECO:0007669"/>
    <property type="project" value="TreeGrafter"/>
</dbReference>
<feature type="compositionally biased region" description="Low complexity" evidence="1">
    <location>
        <begin position="375"/>
        <end position="389"/>
    </location>
</feature>
<dbReference type="InParanoid" id="A0A1V9X1G0"/>
<dbReference type="STRING" id="418985.A0A1V9X1G0"/>
<feature type="non-terminal residue" evidence="3">
    <location>
        <position position="478"/>
    </location>
</feature>
<dbReference type="InterPro" id="IPR016024">
    <property type="entry name" value="ARM-type_fold"/>
</dbReference>
<evidence type="ECO:0000259" key="2">
    <source>
        <dbReference type="SMART" id="SM01349"/>
    </source>
</evidence>
<dbReference type="GO" id="GO:0005815">
    <property type="term" value="C:microtubule organizing center"/>
    <property type="evidence" value="ECO:0007669"/>
    <property type="project" value="TreeGrafter"/>
</dbReference>
<dbReference type="InterPro" id="IPR024395">
    <property type="entry name" value="CLASP_N_dom"/>
</dbReference>
<keyword evidence="4" id="KW-1185">Reference proteome</keyword>
<dbReference type="SMART" id="SM01349">
    <property type="entry name" value="TOG"/>
    <property type="match status" value="1"/>
</dbReference>
<reference evidence="3 4" key="1">
    <citation type="journal article" date="2017" name="Gigascience">
        <title>Draft genome of the honey bee ectoparasitic mite, Tropilaelaps mercedesae, is shaped by the parasitic life history.</title>
        <authorList>
            <person name="Dong X."/>
            <person name="Armstrong S.D."/>
            <person name="Xia D."/>
            <person name="Makepeace B.L."/>
            <person name="Darby A.C."/>
            <person name="Kadowaki T."/>
        </authorList>
    </citation>
    <scope>NUCLEOTIDE SEQUENCE [LARGE SCALE GENOMIC DNA]</scope>
    <source>
        <strain evidence="3">Wuxi-XJTLU</strain>
    </source>
</reference>
<evidence type="ECO:0000313" key="3">
    <source>
        <dbReference type="EMBL" id="OQR67243.1"/>
    </source>
</evidence>
<dbReference type="EMBL" id="MNPL01029456">
    <property type="protein sequence ID" value="OQR67243.1"/>
    <property type="molecule type" value="Genomic_DNA"/>
</dbReference>
<dbReference type="PANTHER" id="PTHR21567:SF9">
    <property type="entry name" value="CLIP-ASSOCIATING PROTEIN"/>
    <property type="match status" value="1"/>
</dbReference>
<dbReference type="PANTHER" id="PTHR21567">
    <property type="entry name" value="CLASP"/>
    <property type="match status" value="1"/>
</dbReference>
<evidence type="ECO:0000256" key="1">
    <source>
        <dbReference type="SAM" id="MobiDB-lite"/>
    </source>
</evidence>